<keyword evidence="3" id="KW-1003">Cell membrane</keyword>
<dbReference type="EMBL" id="JANQDH010000048">
    <property type="protein sequence ID" value="MDH6060273.1"/>
    <property type="molecule type" value="Genomic_DNA"/>
</dbReference>
<dbReference type="GO" id="GO:0015031">
    <property type="term" value="P:protein transport"/>
    <property type="evidence" value="ECO:0007669"/>
    <property type="project" value="UniProtKB-KW"/>
</dbReference>
<dbReference type="GO" id="GO:0005886">
    <property type="term" value="C:plasma membrane"/>
    <property type="evidence" value="ECO:0007669"/>
    <property type="project" value="UniProtKB-SubCell"/>
</dbReference>
<feature type="compositionally biased region" description="Pro residues" evidence="8">
    <location>
        <begin position="146"/>
        <end position="165"/>
    </location>
</feature>
<protein>
    <submittedName>
        <fullName evidence="10">Biopolymer transporter ExbD</fullName>
    </submittedName>
</protein>
<feature type="compositionally biased region" description="Pro residues" evidence="8">
    <location>
        <begin position="183"/>
        <end position="193"/>
    </location>
</feature>
<evidence type="ECO:0000313" key="10">
    <source>
        <dbReference type="EMBL" id="MDH6060273.1"/>
    </source>
</evidence>
<keyword evidence="4 7" id="KW-0812">Transmembrane</keyword>
<dbReference type="Proteomes" id="UP001159387">
    <property type="component" value="Unassembled WGS sequence"/>
</dbReference>
<dbReference type="AlphaFoldDB" id="A0AA43GSU4"/>
<evidence type="ECO:0000313" key="11">
    <source>
        <dbReference type="Proteomes" id="UP001159387"/>
    </source>
</evidence>
<reference evidence="10 11" key="1">
    <citation type="journal article" date="2023" name="J. Phycol.">
        <title>Chrysosporum ovalisporum is synonymous with the true-branching cyanobacterium Umezakia natans (Nostocales/Aphanizomenonaceae).</title>
        <authorList>
            <person name="McGregor G.B."/>
            <person name="Sendall B.C."/>
            <person name="Niiyama Y."/>
            <person name="Tuji A."/>
            <person name="Willis A."/>
        </authorList>
    </citation>
    <scope>NUCLEOTIDE SEQUENCE [LARGE SCALE GENOMIC DNA]</scope>
    <source>
        <strain evidence="10 11">ANA360D</strain>
    </source>
</reference>
<dbReference type="PANTHER" id="PTHR30558">
    <property type="entry name" value="EXBD MEMBRANE COMPONENT OF PMF-DRIVEN MACROMOLECULE IMPORT SYSTEM"/>
    <property type="match status" value="1"/>
</dbReference>
<evidence type="ECO:0000256" key="8">
    <source>
        <dbReference type="SAM" id="MobiDB-lite"/>
    </source>
</evidence>
<feature type="region of interest" description="Disordered" evidence="8">
    <location>
        <begin position="137"/>
        <end position="193"/>
    </location>
</feature>
<gene>
    <name evidence="10" type="ORF">NWP17_07450</name>
</gene>
<feature type="transmembrane region" description="Helical" evidence="9">
    <location>
        <begin position="16"/>
        <end position="35"/>
    </location>
</feature>
<proteinExistence type="inferred from homology"/>
<keyword evidence="7" id="KW-0813">Transport</keyword>
<name>A0AA43GSU4_9CYAN</name>
<keyword evidence="6 9" id="KW-0472">Membrane</keyword>
<evidence type="ECO:0000256" key="3">
    <source>
        <dbReference type="ARBA" id="ARBA00022475"/>
    </source>
</evidence>
<accession>A0AA43GSU4</accession>
<evidence type="ECO:0000256" key="2">
    <source>
        <dbReference type="ARBA" id="ARBA00005811"/>
    </source>
</evidence>
<comment type="subcellular location">
    <subcellularLocation>
        <location evidence="1">Cell membrane</location>
        <topology evidence="1">Single-pass membrane protein</topology>
    </subcellularLocation>
    <subcellularLocation>
        <location evidence="7">Cell membrane</location>
        <topology evidence="7">Single-pass type II membrane protein</topology>
    </subcellularLocation>
</comment>
<organism evidence="10 11">
    <name type="scientific">Chrysosporum bergii ANA360D</name>
    <dbReference type="NCBI Taxonomy" id="617107"/>
    <lineage>
        <taxon>Bacteria</taxon>
        <taxon>Bacillati</taxon>
        <taxon>Cyanobacteriota</taxon>
        <taxon>Cyanophyceae</taxon>
        <taxon>Nostocales</taxon>
        <taxon>Nodulariaceae</taxon>
        <taxon>Chrysosporum</taxon>
    </lineage>
</organism>
<dbReference type="Gene3D" id="3.30.420.270">
    <property type="match status" value="1"/>
</dbReference>
<dbReference type="InterPro" id="IPR003400">
    <property type="entry name" value="ExbD"/>
</dbReference>
<dbReference type="RefSeq" id="WP_280654278.1">
    <property type="nucleotide sequence ID" value="NZ_JANQDH010000048.1"/>
</dbReference>
<dbReference type="GO" id="GO:0022857">
    <property type="term" value="F:transmembrane transporter activity"/>
    <property type="evidence" value="ECO:0007669"/>
    <property type="project" value="InterPro"/>
</dbReference>
<evidence type="ECO:0000256" key="1">
    <source>
        <dbReference type="ARBA" id="ARBA00004162"/>
    </source>
</evidence>
<keyword evidence="5 9" id="KW-1133">Transmembrane helix</keyword>
<dbReference type="Pfam" id="PF02472">
    <property type="entry name" value="ExbD"/>
    <property type="match status" value="1"/>
</dbReference>
<evidence type="ECO:0000256" key="7">
    <source>
        <dbReference type="RuleBase" id="RU003879"/>
    </source>
</evidence>
<sequence>MKVNLHTPVEETQIQILPLIDVVFCILTFFLLAALQFTRQQAINIDLPKASTSTVTGITSESATQIVTIDAVGNLYVEKQPVQRQQLPEKLRQYLQANPNGTLVLNASRTATYNDVISILDVMRQVGGDRVSLGIIPGPSQLPTDPLNPPNFPMSPGGVPTPVPGGNPDIMSPVLPNQLPTQVPIPPETTPAP</sequence>
<keyword evidence="7" id="KW-0653">Protein transport</keyword>
<evidence type="ECO:0000256" key="9">
    <source>
        <dbReference type="SAM" id="Phobius"/>
    </source>
</evidence>
<keyword evidence="11" id="KW-1185">Reference proteome</keyword>
<evidence type="ECO:0000256" key="4">
    <source>
        <dbReference type="ARBA" id="ARBA00022692"/>
    </source>
</evidence>
<dbReference type="PANTHER" id="PTHR30558:SF3">
    <property type="entry name" value="BIOPOLYMER TRANSPORT PROTEIN EXBD-RELATED"/>
    <property type="match status" value="1"/>
</dbReference>
<comment type="similarity">
    <text evidence="2 7">Belongs to the ExbD/TolR family.</text>
</comment>
<evidence type="ECO:0000256" key="6">
    <source>
        <dbReference type="ARBA" id="ARBA00023136"/>
    </source>
</evidence>
<evidence type="ECO:0000256" key="5">
    <source>
        <dbReference type="ARBA" id="ARBA00022989"/>
    </source>
</evidence>
<comment type="caution">
    <text evidence="10">The sequence shown here is derived from an EMBL/GenBank/DDBJ whole genome shotgun (WGS) entry which is preliminary data.</text>
</comment>